<organism evidence="1">
    <name type="scientific">Rhizophora mucronata</name>
    <name type="common">Asiatic mangrove</name>
    <dbReference type="NCBI Taxonomy" id="61149"/>
    <lineage>
        <taxon>Eukaryota</taxon>
        <taxon>Viridiplantae</taxon>
        <taxon>Streptophyta</taxon>
        <taxon>Embryophyta</taxon>
        <taxon>Tracheophyta</taxon>
        <taxon>Spermatophyta</taxon>
        <taxon>Magnoliopsida</taxon>
        <taxon>eudicotyledons</taxon>
        <taxon>Gunneridae</taxon>
        <taxon>Pentapetalae</taxon>
        <taxon>rosids</taxon>
        <taxon>fabids</taxon>
        <taxon>Malpighiales</taxon>
        <taxon>Rhizophoraceae</taxon>
        <taxon>Rhizophora</taxon>
    </lineage>
</organism>
<reference evidence="1" key="1">
    <citation type="submission" date="2018-02" db="EMBL/GenBank/DDBJ databases">
        <title>Rhizophora mucronata_Transcriptome.</title>
        <authorList>
            <person name="Meera S.P."/>
            <person name="Sreeshan A."/>
            <person name="Augustine A."/>
        </authorList>
    </citation>
    <scope>NUCLEOTIDE SEQUENCE</scope>
    <source>
        <tissue evidence="1">Leaf</tissue>
    </source>
</reference>
<proteinExistence type="predicted"/>
<dbReference type="EMBL" id="GGEC01056892">
    <property type="protein sequence ID" value="MBX37376.1"/>
    <property type="molecule type" value="Transcribed_RNA"/>
</dbReference>
<protein>
    <submittedName>
        <fullName evidence="1">Uncharacterized protein</fullName>
    </submittedName>
</protein>
<evidence type="ECO:0000313" key="1">
    <source>
        <dbReference type="EMBL" id="MBX37376.1"/>
    </source>
</evidence>
<accession>A0A2P2N4P5</accession>
<dbReference type="AlphaFoldDB" id="A0A2P2N4P5"/>
<sequence>MVQLILQKLPAPCILKVRDENGKRIFHKGQNLSKRTGF</sequence>
<name>A0A2P2N4P5_RHIMU</name>